<dbReference type="Pfam" id="PF00582">
    <property type="entry name" value="Usp"/>
    <property type="match status" value="1"/>
</dbReference>
<keyword evidence="3" id="KW-0067">ATP-binding</keyword>
<dbReference type="InterPro" id="IPR006016">
    <property type="entry name" value="UspA"/>
</dbReference>
<dbReference type="OrthoDB" id="9808582at2"/>
<dbReference type="SUPFAM" id="SSF52402">
    <property type="entry name" value="Adenine nucleotide alpha hydrolases-like"/>
    <property type="match status" value="1"/>
</dbReference>
<dbReference type="InterPro" id="IPR006015">
    <property type="entry name" value="Universal_stress_UspA"/>
</dbReference>
<keyword evidence="6" id="KW-1185">Reference proteome</keyword>
<gene>
    <name evidence="5" type="ORF">JP09_008415</name>
</gene>
<comment type="caution">
    <text evidence="5">The sequence shown here is derived from an EMBL/GenBank/DDBJ whole genome shotgun (WGS) entry which is preliminary data.</text>
</comment>
<evidence type="ECO:0000256" key="2">
    <source>
        <dbReference type="ARBA" id="ARBA00022741"/>
    </source>
</evidence>
<organism evidence="5 6">
    <name type="scientific">Dehalogenimonas etheniformans</name>
    <dbReference type="NCBI Taxonomy" id="1536648"/>
    <lineage>
        <taxon>Bacteria</taxon>
        <taxon>Bacillati</taxon>
        <taxon>Chloroflexota</taxon>
        <taxon>Dehalococcoidia</taxon>
        <taxon>Dehalococcoidales</taxon>
        <taxon>Dehalococcoidaceae</taxon>
        <taxon>Dehalogenimonas</taxon>
    </lineage>
</organism>
<accession>A0A2P5P649</accession>
<dbReference type="PRINTS" id="PR01438">
    <property type="entry name" value="UNVRSLSTRESS"/>
</dbReference>
<name>A0A2P5P649_9CHLR</name>
<dbReference type="EMBL" id="JQAN02000011">
    <property type="protein sequence ID" value="PPD57749.1"/>
    <property type="molecule type" value="Genomic_DNA"/>
</dbReference>
<sequence length="149" mass="15981">MYKRVMVPLDGSELSESIIPQVVSVVKPSNATVVLFQAHEAIEPSVREVMGEDIASKLDTVTREDAQSYLDKIAGDLANQGINSEIVLGKGRPAEAIIQYATTHAIDLIIMATHGRSGISRWAFGSVAEKVFRQSPVPILLGPVAGTRA</sequence>
<dbReference type="PANTHER" id="PTHR46268:SF27">
    <property type="entry name" value="UNIVERSAL STRESS PROTEIN RV2623"/>
    <property type="match status" value="1"/>
</dbReference>
<keyword evidence="2" id="KW-0547">Nucleotide-binding</keyword>
<dbReference type="GO" id="GO:0005524">
    <property type="term" value="F:ATP binding"/>
    <property type="evidence" value="ECO:0007669"/>
    <property type="project" value="UniProtKB-KW"/>
</dbReference>
<evidence type="ECO:0000256" key="1">
    <source>
        <dbReference type="ARBA" id="ARBA00008791"/>
    </source>
</evidence>
<protein>
    <submittedName>
        <fullName evidence="5">Universal stress protein</fullName>
    </submittedName>
</protein>
<evidence type="ECO:0000256" key="3">
    <source>
        <dbReference type="ARBA" id="ARBA00022840"/>
    </source>
</evidence>
<comment type="similarity">
    <text evidence="1">Belongs to the universal stress protein A family.</text>
</comment>
<evidence type="ECO:0000313" key="6">
    <source>
        <dbReference type="Proteomes" id="UP000235653"/>
    </source>
</evidence>
<dbReference type="AlphaFoldDB" id="A0A2P5P649"/>
<dbReference type="CDD" id="cd00293">
    <property type="entry name" value="USP-like"/>
    <property type="match status" value="1"/>
</dbReference>
<reference evidence="5 6" key="1">
    <citation type="journal article" date="2017" name="ISME J.">
        <title>Grape pomace compost harbors organohalide-respiring Dehalogenimonas species with novel reductive dehalogenase genes.</title>
        <authorList>
            <person name="Yang Y."/>
            <person name="Higgins S.A."/>
            <person name="Yan J."/>
            <person name="Simsir B."/>
            <person name="Chourey K."/>
            <person name="Iyer R."/>
            <person name="Hettich R.L."/>
            <person name="Baldwin B."/>
            <person name="Ogles D.M."/>
            <person name="Loffler F.E."/>
        </authorList>
    </citation>
    <scope>NUCLEOTIDE SEQUENCE [LARGE SCALE GENOMIC DNA]</scope>
    <source>
        <strain evidence="5 6">GP</strain>
    </source>
</reference>
<dbReference type="RefSeq" id="WP_102330760.1">
    <property type="nucleotide sequence ID" value="NZ_CP058566.2"/>
</dbReference>
<dbReference type="Proteomes" id="UP000235653">
    <property type="component" value="Unassembled WGS sequence"/>
</dbReference>
<proteinExistence type="inferred from homology"/>
<evidence type="ECO:0000313" key="5">
    <source>
        <dbReference type="EMBL" id="PPD57749.1"/>
    </source>
</evidence>
<dbReference type="Gene3D" id="3.40.50.620">
    <property type="entry name" value="HUPs"/>
    <property type="match status" value="1"/>
</dbReference>
<evidence type="ECO:0000259" key="4">
    <source>
        <dbReference type="Pfam" id="PF00582"/>
    </source>
</evidence>
<feature type="domain" description="UspA" evidence="4">
    <location>
        <begin position="1"/>
        <end position="141"/>
    </location>
</feature>
<dbReference type="PANTHER" id="PTHR46268">
    <property type="entry name" value="STRESS RESPONSE PROTEIN NHAX"/>
    <property type="match status" value="1"/>
</dbReference>
<dbReference type="InterPro" id="IPR014729">
    <property type="entry name" value="Rossmann-like_a/b/a_fold"/>
</dbReference>